<dbReference type="Proteomes" id="UP000604046">
    <property type="component" value="Unassembled WGS sequence"/>
</dbReference>
<protein>
    <submittedName>
        <fullName evidence="1">Uncharacterized protein</fullName>
    </submittedName>
</protein>
<name>A0A812LFM4_9DINO</name>
<dbReference type="OrthoDB" id="10543102at2759"/>
<evidence type="ECO:0000313" key="1">
    <source>
        <dbReference type="EMBL" id="CAE7242673.1"/>
    </source>
</evidence>
<keyword evidence="2" id="KW-1185">Reference proteome</keyword>
<gene>
    <name evidence="1" type="ORF">SNAT2548_LOCUS11171</name>
</gene>
<organism evidence="1 2">
    <name type="scientific">Symbiodinium natans</name>
    <dbReference type="NCBI Taxonomy" id="878477"/>
    <lineage>
        <taxon>Eukaryota</taxon>
        <taxon>Sar</taxon>
        <taxon>Alveolata</taxon>
        <taxon>Dinophyceae</taxon>
        <taxon>Suessiales</taxon>
        <taxon>Symbiodiniaceae</taxon>
        <taxon>Symbiodinium</taxon>
    </lineage>
</organism>
<reference evidence="1" key="1">
    <citation type="submission" date="2021-02" db="EMBL/GenBank/DDBJ databases">
        <authorList>
            <person name="Dougan E. K."/>
            <person name="Rhodes N."/>
            <person name="Thang M."/>
            <person name="Chan C."/>
        </authorList>
    </citation>
    <scope>NUCLEOTIDE SEQUENCE</scope>
</reference>
<evidence type="ECO:0000313" key="2">
    <source>
        <dbReference type="Proteomes" id="UP000604046"/>
    </source>
</evidence>
<dbReference type="EMBL" id="CAJNDS010000983">
    <property type="protein sequence ID" value="CAE7242673.1"/>
    <property type="molecule type" value="Genomic_DNA"/>
</dbReference>
<feature type="non-terminal residue" evidence="1">
    <location>
        <position position="373"/>
    </location>
</feature>
<accession>A0A812LFM4</accession>
<dbReference type="AlphaFoldDB" id="A0A812LFM4"/>
<comment type="caution">
    <text evidence="1">The sequence shown here is derived from an EMBL/GenBank/DDBJ whole genome shotgun (WGS) entry which is preliminary data.</text>
</comment>
<proteinExistence type="predicted"/>
<sequence>DAKRSDPSWNRTAPRAAENTSMAWITRWRAGLGRKSSPASWRRASKEELRMALQPRQLGKGGNCSFHVKHGCLGRSHTIRCEVPLDASDRASKVLKTGQKAPALESLASLLHHVSLSPPCRLLFVGDSLMSDLYMASVFGAMRLGWKRLRWCSGEANSSFGALYWEGENSSLPLWKSCRATGTKLKDKKQGFFQATHPRTPLHPSCSSLMLAFAQPDNAAAADPFSTYSYVVLNWGVHENDPRTFGEGMARHALPLLRAGKFDQLVWLTTHPQHFPTQDGSGLYAHRTVKGQASSRECAPITNMSAARWRNREFLRWLTTVMPQARRHLRIADAFDYFALRHDLHCYPDCTHFLYSPFAQFYNWAAIVQALVD</sequence>